<feature type="compositionally biased region" description="Pro residues" evidence="1">
    <location>
        <begin position="249"/>
        <end position="258"/>
    </location>
</feature>
<dbReference type="Proteomes" id="UP001174936">
    <property type="component" value="Unassembled WGS sequence"/>
</dbReference>
<feature type="region of interest" description="Disordered" evidence="1">
    <location>
        <begin position="75"/>
        <end position="112"/>
    </location>
</feature>
<feature type="region of interest" description="Disordered" evidence="1">
    <location>
        <begin position="247"/>
        <end position="270"/>
    </location>
</feature>
<organism evidence="2 3">
    <name type="scientific">Cercophora newfieldiana</name>
    <dbReference type="NCBI Taxonomy" id="92897"/>
    <lineage>
        <taxon>Eukaryota</taxon>
        <taxon>Fungi</taxon>
        <taxon>Dikarya</taxon>
        <taxon>Ascomycota</taxon>
        <taxon>Pezizomycotina</taxon>
        <taxon>Sordariomycetes</taxon>
        <taxon>Sordariomycetidae</taxon>
        <taxon>Sordariales</taxon>
        <taxon>Lasiosphaeriaceae</taxon>
        <taxon>Cercophora</taxon>
    </lineage>
</organism>
<accession>A0AA39YN19</accession>
<gene>
    <name evidence="2" type="ORF">B0T16DRAFT_12695</name>
</gene>
<name>A0AA39YN19_9PEZI</name>
<feature type="compositionally biased region" description="Pro residues" evidence="1">
    <location>
        <begin position="46"/>
        <end position="55"/>
    </location>
</feature>
<feature type="region of interest" description="Disordered" evidence="1">
    <location>
        <begin position="25"/>
        <end position="57"/>
    </location>
</feature>
<feature type="compositionally biased region" description="Polar residues" evidence="1">
    <location>
        <begin position="81"/>
        <end position="91"/>
    </location>
</feature>
<keyword evidence="3" id="KW-1185">Reference proteome</keyword>
<reference evidence="2" key="1">
    <citation type="submission" date="2023-06" db="EMBL/GenBank/DDBJ databases">
        <title>Genome-scale phylogeny and comparative genomics of the fungal order Sordariales.</title>
        <authorList>
            <consortium name="Lawrence Berkeley National Laboratory"/>
            <person name="Hensen N."/>
            <person name="Bonometti L."/>
            <person name="Westerberg I."/>
            <person name="Brannstrom I.O."/>
            <person name="Guillou S."/>
            <person name="Cros-Aarteil S."/>
            <person name="Calhoun S."/>
            <person name="Haridas S."/>
            <person name="Kuo A."/>
            <person name="Mondo S."/>
            <person name="Pangilinan J."/>
            <person name="Riley R."/>
            <person name="Labutti K."/>
            <person name="Andreopoulos B."/>
            <person name="Lipzen A."/>
            <person name="Chen C."/>
            <person name="Yanf M."/>
            <person name="Daum C."/>
            <person name="Ng V."/>
            <person name="Clum A."/>
            <person name="Steindorff A."/>
            <person name="Ohm R."/>
            <person name="Martin F."/>
            <person name="Silar P."/>
            <person name="Natvig D."/>
            <person name="Lalanne C."/>
            <person name="Gautier V."/>
            <person name="Ament-Velasquez S.L."/>
            <person name="Kruys A."/>
            <person name="Hutchinson M.I."/>
            <person name="Powell A.J."/>
            <person name="Barry K."/>
            <person name="Miller A.N."/>
            <person name="Grigoriev I.V."/>
            <person name="Debuchy R."/>
            <person name="Gladieux P."/>
            <person name="Thoren M.H."/>
            <person name="Johannesson H."/>
        </authorList>
    </citation>
    <scope>NUCLEOTIDE SEQUENCE</scope>
    <source>
        <strain evidence="2">SMH2532-1</strain>
    </source>
</reference>
<protein>
    <submittedName>
        <fullName evidence="2">Uncharacterized protein</fullName>
    </submittedName>
</protein>
<sequence length="306" mass="34328">MSYRPARLLVQPLVRQLPRSHLSRLLAPTPSCSPNPPSRIAHRTCPSPPVGPPPNEAKSFEAQFSSLVPSFGPEEFHEVRPSSTLDNAPSRQNKEARRFARPTSFASEPLPRISSRDRSWPLLRDNDLRTHCSIFQRAWHRDSSFPADCRVRVSGSDDGCDTPLHRLLYMDYWLPASRYCRGQSSAGVSPMADQVGWLLNQAVSQGGQRRNIGKWKHRIDTNHEKYMMPFSLSAVRYMEFLSPHQHRPPLAPRCPPQIPRHRQSPTTRYRSSSAGVDVIITTAGNSTTLILVRGASLSVDLVLAGL</sequence>
<evidence type="ECO:0000313" key="3">
    <source>
        <dbReference type="Proteomes" id="UP001174936"/>
    </source>
</evidence>
<proteinExistence type="predicted"/>
<evidence type="ECO:0000256" key="1">
    <source>
        <dbReference type="SAM" id="MobiDB-lite"/>
    </source>
</evidence>
<dbReference type="AlphaFoldDB" id="A0AA39YN19"/>
<dbReference type="EMBL" id="JAULSV010000001">
    <property type="protein sequence ID" value="KAK0655464.1"/>
    <property type="molecule type" value="Genomic_DNA"/>
</dbReference>
<evidence type="ECO:0000313" key="2">
    <source>
        <dbReference type="EMBL" id="KAK0655464.1"/>
    </source>
</evidence>
<comment type="caution">
    <text evidence="2">The sequence shown here is derived from an EMBL/GenBank/DDBJ whole genome shotgun (WGS) entry which is preliminary data.</text>
</comment>